<dbReference type="Proteomes" id="UP000265618">
    <property type="component" value="Unassembled WGS sequence"/>
</dbReference>
<dbReference type="OrthoDB" id="203237at2759"/>
<keyword evidence="10" id="KW-1185">Reference proteome</keyword>
<dbReference type="EMBL" id="BDIP01002810">
    <property type="protein sequence ID" value="GIQ86861.1"/>
    <property type="molecule type" value="Genomic_DNA"/>
</dbReference>
<feature type="binding site" evidence="8">
    <location>
        <position position="93"/>
    </location>
    <ligand>
        <name>S-adenosyl-L-methionine</name>
        <dbReference type="ChEBI" id="CHEBI:59789"/>
    </ligand>
</feature>
<dbReference type="PANTHER" id="PTHR13600">
    <property type="entry name" value="LEUCINE CARBOXYL METHYLTRANSFERASE"/>
    <property type="match status" value="1"/>
</dbReference>
<dbReference type="AlphaFoldDB" id="A0A9K3GLL5"/>
<dbReference type="GO" id="GO:0032259">
    <property type="term" value="P:methylation"/>
    <property type="evidence" value="ECO:0007669"/>
    <property type="project" value="UniProtKB-KW"/>
</dbReference>
<dbReference type="InterPro" id="IPR016651">
    <property type="entry name" value="LCMT1"/>
</dbReference>
<feature type="binding site" evidence="8">
    <location>
        <position position="14"/>
    </location>
    <ligand>
        <name>S-adenosyl-L-methionine</name>
        <dbReference type="ChEBI" id="CHEBI:59789"/>
    </ligand>
</feature>
<evidence type="ECO:0000313" key="9">
    <source>
        <dbReference type="EMBL" id="GIQ86861.1"/>
    </source>
</evidence>
<comment type="caution">
    <text evidence="9">The sequence shown here is derived from an EMBL/GenBank/DDBJ whole genome shotgun (WGS) entry which is preliminary data.</text>
</comment>
<evidence type="ECO:0000256" key="5">
    <source>
        <dbReference type="ARBA" id="ARBA00022679"/>
    </source>
</evidence>
<dbReference type="GO" id="GO:0018423">
    <property type="term" value="F:protein C-terminal leucine carboxyl O-methyltransferase activity"/>
    <property type="evidence" value="ECO:0007669"/>
    <property type="project" value="UniProtKB-EC"/>
</dbReference>
<evidence type="ECO:0000256" key="8">
    <source>
        <dbReference type="PIRSR" id="PIRSR016305-1"/>
    </source>
</evidence>
<sequence>MQCFDGQCRVVCLGAGYDTLPMRLARDRVKPEVWVDIDMSQNAEEREGLMGTTLARGFIDTPVQWHFNIGHDLRKGLPELPGSPDLPTLFIAECLFMYLEPKYTGLILAQIAMMRRTCIVTYDAFNPNDGFGKIMIRNLKQRGLSLEGVLGCPTLEDQRDRLSKAGFKVTAARDCKDLFDNHIDKEAKETASRKVMIDEWEQFNMLIVHYCCTFGDNGTGVMLL</sequence>
<keyword evidence="5" id="KW-0808">Transferase</keyword>
<evidence type="ECO:0000313" key="10">
    <source>
        <dbReference type="Proteomes" id="UP000265618"/>
    </source>
</evidence>
<reference evidence="9 10" key="1">
    <citation type="journal article" date="2018" name="PLoS ONE">
        <title>The draft genome of Kipferlia bialata reveals reductive genome evolution in fornicate parasites.</title>
        <authorList>
            <person name="Tanifuji G."/>
            <person name="Takabayashi S."/>
            <person name="Kume K."/>
            <person name="Takagi M."/>
            <person name="Nakayama T."/>
            <person name="Kamikawa R."/>
            <person name="Inagaki Y."/>
            <person name="Hashimoto T."/>
        </authorList>
    </citation>
    <scope>NUCLEOTIDE SEQUENCE [LARGE SCALE GENOMIC DNA]</scope>
    <source>
        <strain evidence="9">NY0173</strain>
    </source>
</reference>
<organism evidence="9 10">
    <name type="scientific">Kipferlia bialata</name>
    <dbReference type="NCBI Taxonomy" id="797122"/>
    <lineage>
        <taxon>Eukaryota</taxon>
        <taxon>Metamonada</taxon>
        <taxon>Carpediemonas-like organisms</taxon>
        <taxon>Kipferlia</taxon>
    </lineage>
</organism>
<evidence type="ECO:0000256" key="7">
    <source>
        <dbReference type="ARBA" id="ARBA00032526"/>
    </source>
</evidence>
<protein>
    <recommendedName>
        <fullName evidence="3">[phosphatase 2A protein]-leucine-carboxy methyltransferase</fullName>
        <ecNumber evidence="3">2.1.1.233</ecNumber>
    </recommendedName>
    <alternativeName>
        <fullName evidence="7">[Phosphatase 2A protein]-leucine-carboxy methyltransferase 1</fullName>
    </alternativeName>
</protein>
<gene>
    <name evidence="9" type="ORF">KIPB_008789</name>
</gene>
<dbReference type="InterPro" id="IPR029063">
    <property type="entry name" value="SAM-dependent_MTases_sf"/>
</dbReference>
<keyword evidence="6 8" id="KW-0949">S-adenosyl-L-methionine</keyword>
<dbReference type="PANTHER" id="PTHR13600:SF21">
    <property type="entry name" value="LEUCINE CARBOXYL METHYLTRANSFERASE 1"/>
    <property type="match status" value="1"/>
</dbReference>
<keyword evidence="4 9" id="KW-0489">Methyltransferase</keyword>
<evidence type="ECO:0000256" key="4">
    <source>
        <dbReference type="ARBA" id="ARBA00022603"/>
    </source>
</evidence>
<feature type="binding site" evidence="8">
    <location>
        <begin position="72"/>
        <end position="73"/>
    </location>
    <ligand>
        <name>S-adenosyl-L-methionine</name>
        <dbReference type="ChEBI" id="CHEBI:59789"/>
    </ligand>
</feature>
<dbReference type="EC" id="2.1.1.233" evidence="3"/>
<proteinExistence type="inferred from homology"/>
<evidence type="ECO:0000256" key="6">
    <source>
        <dbReference type="ARBA" id="ARBA00022691"/>
    </source>
</evidence>
<dbReference type="PIRSF" id="PIRSF016305">
    <property type="entry name" value="LCM_mtfrase"/>
    <property type="match status" value="1"/>
</dbReference>
<comment type="similarity">
    <text evidence="2">Belongs to the methyltransferase superfamily. LCMT family.</text>
</comment>
<dbReference type="InterPro" id="IPR007213">
    <property type="entry name" value="Ppm1/Ppm2/Tcmp"/>
</dbReference>
<evidence type="ECO:0000256" key="3">
    <source>
        <dbReference type="ARBA" id="ARBA00012834"/>
    </source>
</evidence>
<evidence type="ECO:0000256" key="2">
    <source>
        <dbReference type="ARBA" id="ARBA00010703"/>
    </source>
</evidence>
<comment type="catalytic activity">
    <reaction evidence="1">
        <text>[phosphatase 2A protein]-C-terminal L-leucine + S-adenosyl-L-methionine = [phosphatase 2A protein]-C-terminal L-leucine methyl ester + S-adenosyl-L-homocysteine</text>
        <dbReference type="Rhea" id="RHEA:48544"/>
        <dbReference type="Rhea" id="RHEA-COMP:12134"/>
        <dbReference type="Rhea" id="RHEA-COMP:12135"/>
        <dbReference type="ChEBI" id="CHEBI:57856"/>
        <dbReference type="ChEBI" id="CHEBI:59789"/>
        <dbReference type="ChEBI" id="CHEBI:90516"/>
        <dbReference type="ChEBI" id="CHEBI:90517"/>
        <dbReference type="EC" id="2.1.1.233"/>
    </reaction>
</comment>
<name>A0A9K3GLL5_9EUKA</name>
<accession>A0A9K3GLL5</accession>
<evidence type="ECO:0000256" key="1">
    <source>
        <dbReference type="ARBA" id="ARBA00000724"/>
    </source>
</evidence>
<dbReference type="Pfam" id="PF04072">
    <property type="entry name" value="LCM"/>
    <property type="match status" value="1"/>
</dbReference>
<dbReference type="SUPFAM" id="SSF53335">
    <property type="entry name" value="S-adenosyl-L-methionine-dependent methyltransferases"/>
    <property type="match status" value="1"/>
</dbReference>
<dbReference type="Gene3D" id="3.40.50.150">
    <property type="entry name" value="Vaccinia Virus protein VP39"/>
    <property type="match status" value="1"/>
</dbReference>